<dbReference type="EMBL" id="LIAE01007462">
    <property type="protein sequence ID" value="PAV79167.1"/>
    <property type="molecule type" value="Genomic_DNA"/>
</dbReference>
<organism evidence="2 3">
    <name type="scientific">Diploscapter pachys</name>
    <dbReference type="NCBI Taxonomy" id="2018661"/>
    <lineage>
        <taxon>Eukaryota</taxon>
        <taxon>Metazoa</taxon>
        <taxon>Ecdysozoa</taxon>
        <taxon>Nematoda</taxon>
        <taxon>Chromadorea</taxon>
        <taxon>Rhabditida</taxon>
        <taxon>Rhabditina</taxon>
        <taxon>Rhabditomorpha</taxon>
        <taxon>Rhabditoidea</taxon>
        <taxon>Rhabditidae</taxon>
        <taxon>Diploscapter</taxon>
    </lineage>
</organism>
<keyword evidence="3" id="KW-1185">Reference proteome</keyword>
<dbReference type="Proteomes" id="UP000218231">
    <property type="component" value="Unassembled WGS sequence"/>
</dbReference>
<accession>A0A2A2KZ84</accession>
<name>A0A2A2KZ84_9BILA</name>
<gene>
    <name evidence="2" type="ORF">WR25_24174</name>
</gene>
<sequence>MSSGCLHRHLVPCACACLPAFLAWLSLPVCPLFTAPASLLQAEHKGRASTDLCSGSSFPPSSFPRPAAVIVFPLLLVSSFPSRASHIRTVQLEIAVR</sequence>
<proteinExistence type="predicted"/>
<reference evidence="2 3" key="1">
    <citation type="journal article" date="2017" name="Curr. Biol.">
        <title>Genome architecture and evolution of a unichromosomal asexual nematode.</title>
        <authorList>
            <person name="Fradin H."/>
            <person name="Zegar C."/>
            <person name="Gutwein M."/>
            <person name="Lucas J."/>
            <person name="Kovtun M."/>
            <person name="Corcoran D."/>
            <person name="Baugh L.R."/>
            <person name="Kiontke K."/>
            <person name="Gunsalus K."/>
            <person name="Fitch D.H."/>
            <person name="Piano F."/>
        </authorList>
    </citation>
    <scope>NUCLEOTIDE SEQUENCE [LARGE SCALE GENOMIC DNA]</scope>
    <source>
        <strain evidence="2">PF1309</strain>
    </source>
</reference>
<comment type="caution">
    <text evidence="2">The sequence shown here is derived from an EMBL/GenBank/DDBJ whole genome shotgun (WGS) entry which is preliminary data.</text>
</comment>
<evidence type="ECO:0000313" key="2">
    <source>
        <dbReference type="EMBL" id="PAV79167.1"/>
    </source>
</evidence>
<feature type="chain" id="PRO_5011996791" description="Secreted protein" evidence="1">
    <location>
        <begin position="29"/>
        <end position="97"/>
    </location>
</feature>
<evidence type="ECO:0000313" key="3">
    <source>
        <dbReference type="Proteomes" id="UP000218231"/>
    </source>
</evidence>
<evidence type="ECO:0008006" key="4">
    <source>
        <dbReference type="Google" id="ProtNLM"/>
    </source>
</evidence>
<feature type="signal peptide" evidence="1">
    <location>
        <begin position="1"/>
        <end position="28"/>
    </location>
</feature>
<keyword evidence="1" id="KW-0732">Signal</keyword>
<dbReference type="AlphaFoldDB" id="A0A2A2KZ84"/>
<evidence type="ECO:0000256" key="1">
    <source>
        <dbReference type="SAM" id="SignalP"/>
    </source>
</evidence>
<protein>
    <recommendedName>
        <fullName evidence="4">Secreted protein</fullName>
    </recommendedName>
</protein>